<feature type="domain" description="PAS" evidence="15">
    <location>
        <begin position="380"/>
        <end position="426"/>
    </location>
</feature>
<dbReference type="PROSITE" id="PS50113">
    <property type="entry name" value="PAC"/>
    <property type="match status" value="1"/>
</dbReference>
<comment type="catalytic activity">
    <reaction evidence="1">
        <text>ATP + protein L-histidine = ADP + protein N-phospho-L-histidine.</text>
        <dbReference type="EC" id="2.7.13.3"/>
    </reaction>
</comment>
<keyword evidence="4" id="KW-1003">Cell membrane</keyword>
<feature type="transmembrane region" description="Helical" evidence="13">
    <location>
        <begin position="27"/>
        <end position="50"/>
    </location>
</feature>
<dbReference type="Gene3D" id="3.30.565.10">
    <property type="entry name" value="Histidine kinase-like ATPase, C-terminal domain"/>
    <property type="match status" value="1"/>
</dbReference>
<dbReference type="EMBL" id="VBRY01000015">
    <property type="protein sequence ID" value="TLS65556.1"/>
    <property type="molecule type" value="Genomic_DNA"/>
</dbReference>
<reference evidence="17 18" key="1">
    <citation type="journal article" date="2019" name="Appl. Environ. Microbiol.">
        <title>Environmental Evidence and Genomic Insight of Iron-oxidizing Bacteria Preference Towards More Corrosion Resistant Stainless Steel at Higher Salinities.</title>
        <authorList>
            <person name="Garrison C.E."/>
            <person name="Price K.A."/>
            <person name="Field E.K."/>
        </authorList>
    </citation>
    <scope>NUCLEOTIDE SEQUENCE [LARGE SCALE GENOMIC DNA]</scope>
    <source>
        <strain evidence="17 18">P3</strain>
    </source>
</reference>
<evidence type="ECO:0000256" key="12">
    <source>
        <dbReference type="ARBA" id="ARBA00023012"/>
    </source>
</evidence>
<evidence type="ECO:0000313" key="18">
    <source>
        <dbReference type="Proteomes" id="UP000306585"/>
    </source>
</evidence>
<dbReference type="InterPro" id="IPR000014">
    <property type="entry name" value="PAS"/>
</dbReference>
<gene>
    <name evidence="17" type="ORF">FEF65_12780</name>
</gene>
<dbReference type="InterPro" id="IPR004358">
    <property type="entry name" value="Sig_transdc_His_kin-like_C"/>
</dbReference>
<dbReference type="CDD" id="cd00130">
    <property type="entry name" value="PAS"/>
    <property type="match status" value="1"/>
</dbReference>
<dbReference type="InterPro" id="IPR035965">
    <property type="entry name" value="PAS-like_dom_sf"/>
</dbReference>
<dbReference type="EC" id="2.7.13.3" evidence="3"/>
<dbReference type="PROSITE" id="PS50112">
    <property type="entry name" value="PAS"/>
    <property type="match status" value="1"/>
</dbReference>
<keyword evidence="12" id="KW-0902">Two-component regulatory system</keyword>
<sequence>MAKDGCSSAETPALDVLLHKQLSSWNIAVTAFVMMLLASAVIALMAFTLYKKESSTLLGQMRSEAALEVQGQKQTIEHELRQVIHALLFFNRQADLHDVFSSAAGKEQITEDLRSFMLSSTVYDQARILDRQGRELIRINYHGGAPVVVSGSQLQDKSDRYYFKAMQRLSRHDIYISALDLNVEHGAVEQPFKPTLRVGMAVYQGDENRPAGYIIMNYLAAGMLDRFRDSGLLVQGDLLLVNRDGYPLSAPAHEQEWGFMFPSSSSLSMASRDPALWQQIMRLDSGTLRHKNDDYILQTISPYQVAAEIPALHGTPVSSGQSDALTWKVLIHLTPAHLQAAMAGYRGALFSWLAASMLLVIVLAIPVAWLIERRRVCRGYIALLSQAVEHAGESMMVTDLSGRIEYVNPAFTSLTGYTFDESIGRNPSELLKSTAQDKAFYRQLWETISAGKQWRGKIVDRRKDGSLFPAQMTITPIRDTEGSIRHFMAVQQDYTEHELLQERISNENKMKVMGIAVGGIAHEFNNILAALTANVYLLKRIEKDNPAALAKLNAMDRLDEQAAGMVRQMLAYVGRAEVHLTRRNVTPFFRMAMQACQRSVPEHIVLNSHVADVEMMVDADELQLQKVMDHLISNAVDAVEGIRGAEISLRLERLEEAFGDTGDMQPWLVFRVQDNGMGIAAEHQQLLFEPFFTTKEVGRGTGLGLSTVHGIIEKHHGFVRVDSEPGKGSCFSVYLPIAL</sequence>
<evidence type="ECO:0000259" key="16">
    <source>
        <dbReference type="PROSITE" id="PS50113"/>
    </source>
</evidence>
<feature type="domain" description="Histidine kinase" evidence="14">
    <location>
        <begin position="519"/>
        <end position="739"/>
    </location>
</feature>
<dbReference type="InterPro" id="IPR001610">
    <property type="entry name" value="PAC"/>
</dbReference>
<comment type="subcellular location">
    <subcellularLocation>
        <location evidence="2">Cell membrane</location>
        <topology evidence="2">Multi-pass membrane protein</topology>
    </subcellularLocation>
</comment>
<evidence type="ECO:0000259" key="14">
    <source>
        <dbReference type="PROSITE" id="PS50109"/>
    </source>
</evidence>
<evidence type="ECO:0000256" key="1">
    <source>
        <dbReference type="ARBA" id="ARBA00000085"/>
    </source>
</evidence>
<dbReference type="SMART" id="SM00086">
    <property type="entry name" value="PAC"/>
    <property type="match status" value="1"/>
</dbReference>
<dbReference type="Proteomes" id="UP000306585">
    <property type="component" value="Unassembled WGS sequence"/>
</dbReference>
<dbReference type="InterPro" id="IPR003661">
    <property type="entry name" value="HisK_dim/P_dom"/>
</dbReference>
<dbReference type="NCBIfam" id="TIGR00229">
    <property type="entry name" value="sensory_box"/>
    <property type="match status" value="1"/>
</dbReference>
<dbReference type="InterPro" id="IPR029151">
    <property type="entry name" value="Sensor-like_sf"/>
</dbReference>
<dbReference type="SUPFAM" id="SSF55874">
    <property type="entry name" value="ATPase domain of HSP90 chaperone/DNA topoisomerase II/histidine kinase"/>
    <property type="match status" value="1"/>
</dbReference>
<dbReference type="Pfam" id="PF21623">
    <property type="entry name" value="HK_sensor_dom_bact"/>
    <property type="match status" value="1"/>
</dbReference>
<evidence type="ECO:0000256" key="5">
    <source>
        <dbReference type="ARBA" id="ARBA00022553"/>
    </source>
</evidence>
<dbReference type="CDD" id="cd00082">
    <property type="entry name" value="HisKA"/>
    <property type="match status" value="1"/>
</dbReference>
<evidence type="ECO:0000256" key="4">
    <source>
        <dbReference type="ARBA" id="ARBA00022475"/>
    </source>
</evidence>
<keyword evidence="8" id="KW-0547">Nucleotide-binding</keyword>
<evidence type="ECO:0000259" key="15">
    <source>
        <dbReference type="PROSITE" id="PS50112"/>
    </source>
</evidence>
<feature type="domain" description="PAC" evidence="16">
    <location>
        <begin position="452"/>
        <end position="506"/>
    </location>
</feature>
<evidence type="ECO:0000256" key="6">
    <source>
        <dbReference type="ARBA" id="ARBA00022679"/>
    </source>
</evidence>
<dbReference type="SMART" id="SM00387">
    <property type="entry name" value="HATPase_c"/>
    <property type="match status" value="1"/>
</dbReference>
<dbReference type="InterPro" id="IPR003594">
    <property type="entry name" value="HATPase_dom"/>
</dbReference>
<dbReference type="Pfam" id="PF13426">
    <property type="entry name" value="PAS_9"/>
    <property type="match status" value="1"/>
</dbReference>
<keyword evidence="13" id="KW-0472">Membrane</keyword>
<keyword evidence="11 13" id="KW-1133">Transmembrane helix</keyword>
<evidence type="ECO:0000256" key="3">
    <source>
        <dbReference type="ARBA" id="ARBA00012438"/>
    </source>
</evidence>
<protein>
    <recommendedName>
        <fullName evidence="3">histidine kinase</fullName>
        <ecNumber evidence="3">2.7.13.3</ecNumber>
    </recommendedName>
</protein>
<dbReference type="GO" id="GO:0005524">
    <property type="term" value="F:ATP binding"/>
    <property type="evidence" value="ECO:0007669"/>
    <property type="project" value="UniProtKB-KW"/>
</dbReference>
<keyword evidence="6" id="KW-0808">Transferase</keyword>
<accession>A0A5R9GES6</accession>
<dbReference type="InterPro" id="IPR005467">
    <property type="entry name" value="His_kinase_dom"/>
</dbReference>
<dbReference type="GO" id="GO:0000155">
    <property type="term" value="F:phosphorelay sensor kinase activity"/>
    <property type="evidence" value="ECO:0007669"/>
    <property type="project" value="InterPro"/>
</dbReference>
<dbReference type="Gene3D" id="1.10.287.130">
    <property type="match status" value="1"/>
</dbReference>
<dbReference type="RefSeq" id="WP_138240210.1">
    <property type="nucleotide sequence ID" value="NZ_VBRY01000015.1"/>
</dbReference>
<keyword evidence="10" id="KW-0067">ATP-binding</keyword>
<evidence type="ECO:0000256" key="9">
    <source>
        <dbReference type="ARBA" id="ARBA00022777"/>
    </source>
</evidence>
<evidence type="ECO:0000256" key="8">
    <source>
        <dbReference type="ARBA" id="ARBA00022741"/>
    </source>
</evidence>
<comment type="caution">
    <text evidence="17">The sequence shown here is derived from an EMBL/GenBank/DDBJ whole genome shotgun (WGS) entry which is preliminary data.</text>
</comment>
<dbReference type="PANTHER" id="PTHR43065">
    <property type="entry name" value="SENSOR HISTIDINE KINASE"/>
    <property type="match status" value="1"/>
</dbReference>
<dbReference type="InterPro" id="IPR048760">
    <property type="entry name" value="VP0354-like_sensor_dom"/>
</dbReference>
<keyword evidence="5" id="KW-0597">Phosphoprotein</keyword>
<evidence type="ECO:0000256" key="13">
    <source>
        <dbReference type="SAM" id="Phobius"/>
    </source>
</evidence>
<dbReference type="SUPFAM" id="SSF103190">
    <property type="entry name" value="Sensory domain-like"/>
    <property type="match status" value="2"/>
</dbReference>
<evidence type="ECO:0000256" key="2">
    <source>
        <dbReference type="ARBA" id="ARBA00004651"/>
    </source>
</evidence>
<keyword evidence="18" id="KW-1185">Reference proteome</keyword>
<dbReference type="InterPro" id="IPR000700">
    <property type="entry name" value="PAS-assoc_C"/>
</dbReference>
<dbReference type="Gene3D" id="3.30.450.20">
    <property type="entry name" value="PAS domain"/>
    <property type="match status" value="3"/>
</dbReference>
<evidence type="ECO:0000313" key="17">
    <source>
        <dbReference type="EMBL" id="TLS65556.1"/>
    </source>
</evidence>
<keyword evidence="9" id="KW-0418">Kinase</keyword>
<dbReference type="SMART" id="SM00091">
    <property type="entry name" value="PAS"/>
    <property type="match status" value="1"/>
</dbReference>
<organism evidence="17 18">
    <name type="scientific">Mariprofundus erugo</name>
    <dbReference type="NCBI Taxonomy" id="2528639"/>
    <lineage>
        <taxon>Bacteria</taxon>
        <taxon>Pseudomonadati</taxon>
        <taxon>Pseudomonadota</taxon>
        <taxon>Candidatius Mariprofundia</taxon>
        <taxon>Mariprofundales</taxon>
        <taxon>Mariprofundaceae</taxon>
        <taxon>Mariprofundus</taxon>
    </lineage>
</organism>
<dbReference type="PANTHER" id="PTHR43065:SF42">
    <property type="entry name" value="TWO-COMPONENT SENSOR PPRA"/>
    <property type="match status" value="1"/>
</dbReference>
<keyword evidence="7 13" id="KW-0812">Transmembrane</keyword>
<dbReference type="InterPro" id="IPR036890">
    <property type="entry name" value="HATPase_C_sf"/>
</dbReference>
<feature type="transmembrane region" description="Helical" evidence="13">
    <location>
        <begin position="349"/>
        <end position="371"/>
    </location>
</feature>
<dbReference type="Pfam" id="PF02518">
    <property type="entry name" value="HATPase_c"/>
    <property type="match status" value="1"/>
</dbReference>
<dbReference type="GO" id="GO:0005886">
    <property type="term" value="C:plasma membrane"/>
    <property type="evidence" value="ECO:0007669"/>
    <property type="project" value="UniProtKB-SubCell"/>
</dbReference>
<dbReference type="PRINTS" id="PR00344">
    <property type="entry name" value="BCTRLSENSOR"/>
</dbReference>
<dbReference type="PROSITE" id="PS50109">
    <property type="entry name" value="HIS_KIN"/>
    <property type="match status" value="1"/>
</dbReference>
<evidence type="ECO:0000256" key="7">
    <source>
        <dbReference type="ARBA" id="ARBA00022692"/>
    </source>
</evidence>
<evidence type="ECO:0000256" key="10">
    <source>
        <dbReference type="ARBA" id="ARBA00022840"/>
    </source>
</evidence>
<dbReference type="AlphaFoldDB" id="A0A5R9GES6"/>
<evidence type="ECO:0000256" key="11">
    <source>
        <dbReference type="ARBA" id="ARBA00022989"/>
    </source>
</evidence>
<dbReference type="SUPFAM" id="SSF55785">
    <property type="entry name" value="PYP-like sensor domain (PAS domain)"/>
    <property type="match status" value="1"/>
</dbReference>
<name>A0A5R9GES6_9PROT</name>
<proteinExistence type="predicted"/>